<dbReference type="AlphaFoldDB" id="A0A699Z7P4"/>
<dbReference type="SUPFAM" id="SSF52058">
    <property type="entry name" value="L domain-like"/>
    <property type="match status" value="1"/>
</dbReference>
<dbReference type="InterPro" id="IPR025875">
    <property type="entry name" value="Leu-rich_rpt_4"/>
</dbReference>
<organism evidence="6 7">
    <name type="scientific">Haematococcus lacustris</name>
    <name type="common">Green alga</name>
    <name type="synonym">Haematococcus pluvialis</name>
    <dbReference type="NCBI Taxonomy" id="44745"/>
    <lineage>
        <taxon>Eukaryota</taxon>
        <taxon>Viridiplantae</taxon>
        <taxon>Chlorophyta</taxon>
        <taxon>core chlorophytes</taxon>
        <taxon>Chlorophyceae</taxon>
        <taxon>CS clade</taxon>
        <taxon>Chlamydomonadales</taxon>
        <taxon>Haematococcaceae</taxon>
        <taxon>Haematococcus</taxon>
    </lineage>
</organism>
<dbReference type="PANTHER" id="PTHR45973">
    <property type="entry name" value="PROTEIN PHOSPHATASE 1 REGULATORY SUBUNIT SDS22-RELATED"/>
    <property type="match status" value="1"/>
</dbReference>
<evidence type="ECO:0000256" key="1">
    <source>
        <dbReference type="ARBA" id="ARBA00004430"/>
    </source>
</evidence>
<dbReference type="InterPro" id="IPR050576">
    <property type="entry name" value="Cilia_flagella_integrity"/>
</dbReference>
<keyword evidence="7" id="KW-1185">Reference proteome</keyword>
<dbReference type="Pfam" id="PF12799">
    <property type="entry name" value="LRR_4"/>
    <property type="match status" value="1"/>
</dbReference>
<accession>A0A699Z7P4</accession>
<dbReference type="SMART" id="SM00365">
    <property type="entry name" value="LRR_SD22"/>
    <property type="match status" value="1"/>
</dbReference>
<comment type="caution">
    <text evidence="6">The sequence shown here is derived from an EMBL/GenBank/DDBJ whole genome shotgun (WGS) entry which is preliminary data.</text>
</comment>
<evidence type="ECO:0000256" key="5">
    <source>
        <dbReference type="ARBA" id="ARBA00023273"/>
    </source>
</evidence>
<dbReference type="Proteomes" id="UP000485058">
    <property type="component" value="Unassembled WGS sequence"/>
</dbReference>
<keyword evidence="3" id="KW-0677">Repeat</keyword>
<evidence type="ECO:0008006" key="8">
    <source>
        <dbReference type="Google" id="ProtNLM"/>
    </source>
</evidence>
<dbReference type="Gene3D" id="3.80.10.10">
    <property type="entry name" value="Ribonuclease Inhibitor"/>
    <property type="match status" value="2"/>
</dbReference>
<dbReference type="InterPro" id="IPR001611">
    <property type="entry name" value="Leu-rich_rpt"/>
</dbReference>
<name>A0A699Z7P4_HAELA</name>
<reference evidence="6 7" key="1">
    <citation type="submission" date="2020-02" db="EMBL/GenBank/DDBJ databases">
        <title>Draft genome sequence of Haematococcus lacustris strain NIES-144.</title>
        <authorList>
            <person name="Morimoto D."/>
            <person name="Nakagawa S."/>
            <person name="Yoshida T."/>
            <person name="Sawayama S."/>
        </authorList>
    </citation>
    <scope>NUCLEOTIDE SEQUENCE [LARGE SCALE GENOMIC DNA]</scope>
    <source>
        <strain evidence="6 7">NIES-144</strain>
    </source>
</reference>
<keyword evidence="4" id="KW-0969">Cilium</keyword>
<dbReference type="EMBL" id="BLLF01001151">
    <property type="protein sequence ID" value="GFH17460.1"/>
    <property type="molecule type" value="Genomic_DNA"/>
</dbReference>
<dbReference type="GO" id="GO:0005930">
    <property type="term" value="C:axoneme"/>
    <property type="evidence" value="ECO:0007669"/>
    <property type="project" value="UniProtKB-SubCell"/>
</dbReference>
<dbReference type="PANTHER" id="PTHR45973:SF9">
    <property type="entry name" value="LEUCINE-RICH REPEAT-CONTAINING PROTEIN 46"/>
    <property type="match status" value="1"/>
</dbReference>
<keyword evidence="2" id="KW-0433">Leucine-rich repeat</keyword>
<evidence type="ECO:0000313" key="6">
    <source>
        <dbReference type="EMBL" id="GFH17460.1"/>
    </source>
</evidence>
<evidence type="ECO:0000256" key="2">
    <source>
        <dbReference type="ARBA" id="ARBA00022614"/>
    </source>
</evidence>
<evidence type="ECO:0000256" key="4">
    <source>
        <dbReference type="ARBA" id="ARBA00023069"/>
    </source>
</evidence>
<proteinExistence type="predicted"/>
<comment type="subcellular location">
    <subcellularLocation>
        <location evidence="1">Cytoplasm</location>
        <location evidence="1">Cytoskeleton</location>
        <location evidence="1">Cilium axoneme</location>
    </subcellularLocation>
</comment>
<evidence type="ECO:0000313" key="7">
    <source>
        <dbReference type="Proteomes" id="UP000485058"/>
    </source>
</evidence>
<gene>
    <name evidence="6" type="ORF">HaLaN_14104</name>
</gene>
<dbReference type="InterPro" id="IPR032675">
    <property type="entry name" value="LRR_dom_sf"/>
</dbReference>
<keyword evidence="5" id="KW-0966">Cell projection</keyword>
<protein>
    <recommendedName>
        <fullName evidence="8">Protein phosphatase 1 regulatory subunit 7</fullName>
    </recommendedName>
</protein>
<evidence type="ECO:0000256" key="3">
    <source>
        <dbReference type="ARBA" id="ARBA00022737"/>
    </source>
</evidence>
<dbReference type="PROSITE" id="PS51450">
    <property type="entry name" value="LRR"/>
    <property type="match status" value="1"/>
</dbReference>
<sequence>MQLYVASNKISNIASLSHLTALTTLELGCNRIRSICNLEALTGLKELISRVEGLEGLGLLRDLWLNDNAIPAVDASLEQALQPVAASLTCLYLEGCPAAKDPEYKERLRKMLPALQQLDADMMVT</sequence>